<feature type="transmembrane region" description="Helical" evidence="1">
    <location>
        <begin position="49"/>
        <end position="69"/>
    </location>
</feature>
<dbReference type="AlphaFoldDB" id="A0A1J5PQI7"/>
<sequence length="165" mass="17630">MSSLIVSVDAALSAHSFKVFMYTLLGLAGVFVVAWIVDRPLRERTGAGYASAGQLLSIGIFAAAVNFVFRLGAPQYLGLGLVLAVATPAAISFALHRRVHRTSVLAVGLTAQAALATAAYMVSWELVIWAVGLWFAIGVLNFDTSIPRVTRKERAILEGRHGEAF</sequence>
<feature type="transmembrane region" description="Helical" evidence="1">
    <location>
        <begin position="126"/>
        <end position="144"/>
    </location>
</feature>
<comment type="caution">
    <text evidence="2">The sequence shown here is derived from an EMBL/GenBank/DDBJ whole genome shotgun (WGS) entry which is preliminary data.</text>
</comment>
<gene>
    <name evidence="2" type="ORF">GALL_525920</name>
</gene>
<proteinExistence type="predicted"/>
<keyword evidence="1" id="KW-0472">Membrane</keyword>
<evidence type="ECO:0000256" key="1">
    <source>
        <dbReference type="SAM" id="Phobius"/>
    </source>
</evidence>
<feature type="transmembrane region" description="Helical" evidence="1">
    <location>
        <begin position="20"/>
        <end position="37"/>
    </location>
</feature>
<keyword evidence="1" id="KW-1133">Transmembrane helix</keyword>
<feature type="transmembrane region" description="Helical" evidence="1">
    <location>
        <begin position="75"/>
        <end position="95"/>
    </location>
</feature>
<organism evidence="2">
    <name type="scientific">mine drainage metagenome</name>
    <dbReference type="NCBI Taxonomy" id="410659"/>
    <lineage>
        <taxon>unclassified sequences</taxon>
        <taxon>metagenomes</taxon>
        <taxon>ecological metagenomes</taxon>
    </lineage>
</organism>
<protein>
    <submittedName>
        <fullName evidence="2">Uncharacterized protein</fullName>
    </submittedName>
</protein>
<reference evidence="2" key="1">
    <citation type="submission" date="2016-10" db="EMBL/GenBank/DDBJ databases">
        <title>Sequence of Gallionella enrichment culture.</title>
        <authorList>
            <person name="Poehlein A."/>
            <person name="Muehling M."/>
            <person name="Daniel R."/>
        </authorList>
    </citation>
    <scope>NUCLEOTIDE SEQUENCE</scope>
</reference>
<dbReference type="EMBL" id="MLJW01007019">
    <property type="protein sequence ID" value="OIQ65845.1"/>
    <property type="molecule type" value="Genomic_DNA"/>
</dbReference>
<keyword evidence="1" id="KW-0812">Transmembrane</keyword>
<evidence type="ECO:0000313" key="2">
    <source>
        <dbReference type="EMBL" id="OIQ65845.1"/>
    </source>
</evidence>
<name>A0A1J5PQI7_9ZZZZ</name>
<accession>A0A1J5PQI7</accession>